<proteinExistence type="predicted"/>
<protein>
    <submittedName>
        <fullName evidence="2">Spermidine synthase</fullName>
    </submittedName>
</protein>
<dbReference type="Proteomes" id="UP000095287">
    <property type="component" value="Unplaced"/>
</dbReference>
<evidence type="ECO:0000313" key="2">
    <source>
        <dbReference type="WBParaSite" id="L893_g21355.t1"/>
    </source>
</evidence>
<keyword evidence="1" id="KW-1185">Reference proteome</keyword>
<evidence type="ECO:0000313" key="1">
    <source>
        <dbReference type="Proteomes" id="UP000095287"/>
    </source>
</evidence>
<dbReference type="AlphaFoldDB" id="A0A1I7YZC2"/>
<name>A0A1I7YZC2_9BILA</name>
<organism evidence="1 2">
    <name type="scientific">Steinernema glaseri</name>
    <dbReference type="NCBI Taxonomy" id="37863"/>
    <lineage>
        <taxon>Eukaryota</taxon>
        <taxon>Metazoa</taxon>
        <taxon>Ecdysozoa</taxon>
        <taxon>Nematoda</taxon>
        <taxon>Chromadorea</taxon>
        <taxon>Rhabditida</taxon>
        <taxon>Tylenchina</taxon>
        <taxon>Panagrolaimomorpha</taxon>
        <taxon>Strongyloidoidea</taxon>
        <taxon>Steinernematidae</taxon>
        <taxon>Steinernema</taxon>
    </lineage>
</organism>
<sequence length="320" mass="35454">MNNLSGKAPILKEGVEELGRRCSKMVNDCYIVKQMVGKDRTVLRYLDSQNFSQNGEYIISLLPMKMDRSGRVSFDRKTIQSEYIAAMVTFPYMVNALTIGESAKVLSIGLGAGSLDMFYHANRPELDITVVEKDEVMATVARTWFGVVEDEKRRTVIEAPVRGSFNGTLKTVLYHPIPTLRNLNLGDGIEYLQEAIGSRELFNVIALDACDGHSVNYRCPGASFYTAEVMKNVFAALTNEGAFVLNVITTNISAIETAVKQQFPSCFLGQLRATNRVIGCVKYAVEQTEKTANVFHVKFGVAMAKLGLEDVIGEDVFNPF</sequence>
<accession>A0A1I7YZC2</accession>
<reference evidence="2" key="1">
    <citation type="submission" date="2016-11" db="UniProtKB">
        <authorList>
            <consortium name="WormBaseParasite"/>
        </authorList>
    </citation>
    <scope>IDENTIFICATION</scope>
</reference>
<dbReference type="WBParaSite" id="L893_g21355.t1">
    <property type="protein sequence ID" value="L893_g21355.t1"/>
    <property type="gene ID" value="L893_g21355"/>
</dbReference>
<dbReference type="SUPFAM" id="SSF53335">
    <property type="entry name" value="S-adenosyl-L-methionine-dependent methyltransferases"/>
    <property type="match status" value="1"/>
</dbReference>
<dbReference type="Gene3D" id="3.40.50.150">
    <property type="entry name" value="Vaccinia Virus protein VP39"/>
    <property type="match status" value="1"/>
</dbReference>
<dbReference type="InterPro" id="IPR029063">
    <property type="entry name" value="SAM-dependent_MTases_sf"/>
</dbReference>